<feature type="compositionally biased region" description="Low complexity" evidence="1">
    <location>
        <begin position="605"/>
        <end position="618"/>
    </location>
</feature>
<feature type="compositionally biased region" description="Polar residues" evidence="1">
    <location>
        <begin position="288"/>
        <end position="309"/>
    </location>
</feature>
<sequence length="1158" mass="125706">MAGRISRVSGSGTSTATTGTGSGTITTGTGTSVTIWSDDETEMPGTKAGYGYGYGIFEGKASTLQDDGMGPEIGKEVKEGRLIDYDPPSDHDEDNDYPTQVASGTYTGVEQLERRPEAQRGTEMAPADKLRELLRMMQQEVEISKPAAPSAILRGGEREKESSPERRDHVRRHGYNPDRRQTGNVEQKEEEENGNEEEAESPPTPPPRINNPYAARRGQRGRDSPTLAQPGRLPSRAAVLLNSTSRSLSPEPEPHHETVPESHRSPPTRLEAFLASYSSAPPLSSSSTTRNPVFSGNAEASTSRSTHLPSHSIVRRDSGSESSIASSRKGKGRDNTPLVPVDMGKTSPSYTRRSRVRQRQQPQYPPSSPEPESRNGAEYAGNNTSTESQGRRRRLPPTTPRRVSVDIAPDDSASFARNVGGLEVRAEMELDLDEGLSGIGWSEISESILDEEQEQEARAEVELDDVEERTTSLRRSVSLDEHSHTQLQARRERSITAQLAQGNDTLRNRNREVSPEIAPSPPRPRSTDPITSASLRLSQTRPTSPKSKPISKSQATSTSYDNGGEPPSLSSTSLPALPEPDPSRLSDEEDNEVDTYSSRRAALFRSTSTARSTPRSAPYSKEHTRSGLSASPGLSRSRSRSGEPDNVDDPSQQSKSGSYRTDVGSKSRLSRHSMYRSPQSEEHTNTPQRVLNVQAETIDVGAEDSPFVRNRMLPRRSPPSRVSPSPDASQPTTSNQRKDTGQQTHRSPEPDTATPASLRRRSPVAMTAHRSEHLAPVQHIQNQPQSVAADLVIPPQPPIRVGMALTPPSTLEVPSMTTTTGSLGTPLRSNGNLSMTAAPTPKPPGAWQYTPKGKVRFTPSPLGKGSPIRASSADSPSLLHSHSRSQSQSLDESVSVHRLKLSPRRAKTPKEDETRSSIVDTVRTDPEVEDEAEAETSLVGRLKESLSGSLMRSKERIPIPRPSTTFTQFTSTLQSAQSKTLSTQQKLEATQQQWLEALSALNTAMSAGQNARDLGLVVRKGWNWGTWAWWILLEIVVLWSVFRVTLDYATSISHLTSLDPFHPLALPFRQIPSSISSHSSSSASTTWGIGPFGPSNPITLTIPIPSALQSLVGKHGSANFFDLVEGWDLWRMLIGSGIGGGGDAIGAGEGRMLGGVPS</sequence>
<feature type="region of interest" description="Disordered" evidence="1">
    <location>
        <begin position="63"/>
        <end position="407"/>
    </location>
</feature>
<feature type="compositionally biased region" description="Basic and acidic residues" evidence="1">
    <location>
        <begin position="111"/>
        <end position="134"/>
    </location>
</feature>
<dbReference type="EMBL" id="KI669511">
    <property type="protein sequence ID" value="OCF31944.1"/>
    <property type="molecule type" value="Genomic_DNA"/>
</dbReference>
<proteinExistence type="predicted"/>
<feature type="compositionally biased region" description="Basic and acidic residues" evidence="1">
    <location>
        <begin position="252"/>
        <end position="264"/>
    </location>
</feature>
<feature type="compositionally biased region" description="Basic and acidic residues" evidence="1">
    <location>
        <begin position="477"/>
        <end position="494"/>
    </location>
</feature>
<feature type="compositionally biased region" description="Low complexity" evidence="1">
    <location>
        <begin position="626"/>
        <end position="636"/>
    </location>
</feature>
<evidence type="ECO:0000313" key="3">
    <source>
        <dbReference type="Proteomes" id="UP000092666"/>
    </source>
</evidence>
<feature type="region of interest" description="Disordered" evidence="1">
    <location>
        <begin position="807"/>
        <end position="937"/>
    </location>
</feature>
<reference evidence="2 3" key="1">
    <citation type="submission" date="2013-07" db="EMBL/GenBank/DDBJ databases">
        <title>The Genome Sequence of Cryptococcus heveanensis BCC8398.</title>
        <authorList>
            <consortium name="The Broad Institute Genome Sequencing Platform"/>
            <person name="Cuomo C."/>
            <person name="Litvintseva A."/>
            <person name="Chen Y."/>
            <person name="Heitman J."/>
            <person name="Sun S."/>
            <person name="Springer D."/>
            <person name="Dromer F."/>
            <person name="Young S.K."/>
            <person name="Zeng Q."/>
            <person name="Gargeya S."/>
            <person name="Fitzgerald M."/>
            <person name="Abouelleil A."/>
            <person name="Alvarado L."/>
            <person name="Berlin A.M."/>
            <person name="Chapman S.B."/>
            <person name="Dewar J."/>
            <person name="Goldberg J."/>
            <person name="Griggs A."/>
            <person name="Gujja S."/>
            <person name="Hansen M."/>
            <person name="Howarth C."/>
            <person name="Imamovic A."/>
            <person name="Larimer J."/>
            <person name="McCowan C."/>
            <person name="Murphy C."/>
            <person name="Pearson M."/>
            <person name="Priest M."/>
            <person name="Roberts A."/>
            <person name="Saif S."/>
            <person name="Shea T."/>
            <person name="Sykes S."/>
            <person name="Wortman J."/>
            <person name="Nusbaum C."/>
            <person name="Birren B."/>
        </authorList>
    </citation>
    <scope>NUCLEOTIDE SEQUENCE [LARGE SCALE GENOMIC DNA]</scope>
    <source>
        <strain evidence="2 3">BCC8398</strain>
    </source>
</reference>
<name>A0A1B9GLI1_9TREE</name>
<evidence type="ECO:0000313" key="2">
    <source>
        <dbReference type="EMBL" id="OCF31944.1"/>
    </source>
</evidence>
<feature type="compositionally biased region" description="Polar residues" evidence="1">
    <location>
        <begin position="685"/>
        <end position="695"/>
    </location>
</feature>
<gene>
    <name evidence="2" type="ORF">I316_06327</name>
</gene>
<feature type="region of interest" description="Disordered" evidence="1">
    <location>
        <begin position="451"/>
        <end position="768"/>
    </location>
</feature>
<feature type="compositionally biased region" description="Low complexity" evidence="1">
    <location>
        <begin position="274"/>
        <end position="287"/>
    </location>
</feature>
<feature type="compositionally biased region" description="Acidic residues" evidence="1">
    <location>
        <begin position="188"/>
        <end position="200"/>
    </location>
</feature>
<evidence type="ECO:0000256" key="1">
    <source>
        <dbReference type="SAM" id="MobiDB-lite"/>
    </source>
</evidence>
<feature type="compositionally biased region" description="Low complexity" evidence="1">
    <location>
        <begin position="719"/>
        <end position="729"/>
    </location>
</feature>
<protein>
    <submittedName>
        <fullName evidence="2">Uncharacterized protein</fullName>
    </submittedName>
</protein>
<accession>A0A1B9GLI1</accession>
<keyword evidence="3" id="KW-1185">Reference proteome</keyword>
<feature type="compositionally biased region" description="Low complexity" evidence="1">
    <location>
        <begin position="9"/>
        <end position="34"/>
    </location>
</feature>
<feature type="compositionally biased region" description="Low complexity" evidence="1">
    <location>
        <begin position="566"/>
        <end position="576"/>
    </location>
</feature>
<feature type="compositionally biased region" description="Polar residues" evidence="1">
    <location>
        <begin position="649"/>
        <end position="659"/>
    </location>
</feature>
<feature type="compositionally biased region" description="Low complexity" evidence="1">
    <location>
        <begin position="874"/>
        <end position="893"/>
    </location>
</feature>
<feature type="compositionally biased region" description="Basic and acidic residues" evidence="1">
    <location>
        <begin position="73"/>
        <end position="90"/>
    </location>
</feature>
<feature type="compositionally biased region" description="Polar residues" evidence="1">
    <location>
        <begin position="528"/>
        <end position="541"/>
    </location>
</feature>
<feature type="compositionally biased region" description="Basic residues" evidence="1">
    <location>
        <begin position="897"/>
        <end position="907"/>
    </location>
</feature>
<feature type="compositionally biased region" description="Basic and acidic residues" evidence="1">
    <location>
        <begin position="155"/>
        <end position="168"/>
    </location>
</feature>
<feature type="compositionally biased region" description="Polar residues" evidence="1">
    <location>
        <begin position="730"/>
        <end position="745"/>
    </location>
</feature>
<dbReference type="Proteomes" id="UP000092666">
    <property type="component" value="Unassembled WGS sequence"/>
</dbReference>
<dbReference type="STRING" id="1296120.A0A1B9GLI1"/>
<feature type="region of interest" description="Disordered" evidence="1">
    <location>
        <begin position="1"/>
        <end position="44"/>
    </location>
</feature>
<feature type="compositionally biased region" description="Polar residues" evidence="1">
    <location>
        <begin position="815"/>
        <end position="837"/>
    </location>
</feature>
<organism evidence="2 3">
    <name type="scientific">Kwoniella heveanensis BCC8398</name>
    <dbReference type="NCBI Taxonomy" id="1296120"/>
    <lineage>
        <taxon>Eukaryota</taxon>
        <taxon>Fungi</taxon>
        <taxon>Dikarya</taxon>
        <taxon>Basidiomycota</taxon>
        <taxon>Agaricomycotina</taxon>
        <taxon>Tremellomycetes</taxon>
        <taxon>Tremellales</taxon>
        <taxon>Cryptococcaceae</taxon>
        <taxon>Kwoniella</taxon>
    </lineage>
</organism>
<dbReference type="OrthoDB" id="2565049at2759"/>
<feature type="compositionally biased region" description="Low complexity" evidence="1">
    <location>
        <begin position="542"/>
        <end position="553"/>
    </location>
</feature>
<feature type="compositionally biased region" description="Polar residues" evidence="1">
    <location>
        <begin position="97"/>
        <end position="108"/>
    </location>
</feature>
<dbReference type="AlphaFoldDB" id="A0A1B9GLI1"/>
<feature type="compositionally biased region" description="Polar residues" evidence="1">
    <location>
        <begin position="495"/>
        <end position="505"/>
    </location>
</feature>
<reference evidence="3" key="2">
    <citation type="submission" date="2013-12" db="EMBL/GenBank/DDBJ databases">
        <title>Evolution of pathogenesis and genome organization in the Tremellales.</title>
        <authorList>
            <person name="Cuomo C."/>
            <person name="Litvintseva A."/>
            <person name="Heitman J."/>
            <person name="Chen Y."/>
            <person name="Sun S."/>
            <person name="Springer D."/>
            <person name="Dromer F."/>
            <person name="Young S."/>
            <person name="Zeng Q."/>
            <person name="Chapman S."/>
            <person name="Gujja S."/>
            <person name="Saif S."/>
            <person name="Birren B."/>
        </authorList>
    </citation>
    <scope>NUCLEOTIDE SEQUENCE [LARGE SCALE GENOMIC DNA]</scope>
    <source>
        <strain evidence="3">BCC8398</strain>
    </source>
</reference>